<accession>A0A6J5JWW0</accession>
<protein>
    <submittedName>
        <fullName evidence="1">Uncharacterized protein</fullName>
    </submittedName>
</protein>
<gene>
    <name evidence="1" type="ORF">BCO9919_06974</name>
</gene>
<dbReference type="Proteomes" id="UP000494322">
    <property type="component" value="Unassembled WGS sequence"/>
</dbReference>
<reference evidence="1 2" key="1">
    <citation type="submission" date="2020-04" db="EMBL/GenBank/DDBJ databases">
        <authorList>
            <person name="Depoorter E."/>
        </authorList>
    </citation>
    <scope>NUCLEOTIDE SEQUENCE [LARGE SCALE GENOMIC DNA]</scope>
    <source>
        <strain evidence="1 2">BCC0132</strain>
    </source>
</reference>
<proteinExistence type="predicted"/>
<dbReference type="EMBL" id="CABWIK020000079">
    <property type="protein sequence ID" value="CAB3975627.1"/>
    <property type="molecule type" value="Genomic_DNA"/>
</dbReference>
<sequence length="55" mass="5832">MTSAGVMRCASRIVASSCAIVSPGFCDSAVRSYSIESMRSRSVRTLQRSALAICT</sequence>
<dbReference type="AlphaFoldDB" id="A0A6J5JWW0"/>
<evidence type="ECO:0000313" key="1">
    <source>
        <dbReference type="EMBL" id="CAB3975627.1"/>
    </source>
</evidence>
<evidence type="ECO:0000313" key="2">
    <source>
        <dbReference type="Proteomes" id="UP000494322"/>
    </source>
</evidence>
<name>A0A6J5JWW0_9BURK</name>
<organism evidence="1 2">
    <name type="scientific">Burkholderia cenocepacia</name>
    <dbReference type="NCBI Taxonomy" id="95486"/>
    <lineage>
        <taxon>Bacteria</taxon>
        <taxon>Pseudomonadati</taxon>
        <taxon>Pseudomonadota</taxon>
        <taxon>Betaproteobacteria</taxon>
        <taxon>Burkholderiales</taxon>
        <taxon>Burkholderiaceae</taxon>
        <taxon>Burkholderia</taxon>
        <taxon>Burkholderia cepacia complex</taxon>
    </lineage>
</organism>